<feature type="transmembrane region" description="Helical" evidence="1">
    <location>
        <begin position="207"/>
        <end position="224"/>
    </location>
</feature>
<dbReference type="SUPFAM" id="SSF55073">
    <property type="entry name" value="Nucleotide cyclase"/>
    <property type="match status" value="1"/>
</dbReference>
<gene>
    <name evidence="3" type="ORF">IDH45_10540</name>
</gene>
<dbReference type="SMART" id="SM00267">
    <property type="entry name" value="GGDEF"/>
    <property type="match status" value="1"/>
</dbReference>
<feature type="transmembrane region" description="Helical" evidence="1">
    <location>
        <begin position="39"/>
        <end position="62"/>
    </location>
</feature>
<keyword evidence="4" id="KW-1185">Reference proteome</keyword>
<feature type="transmembrane region" description="Helical" evidence="1">
    <location>
        <begin position="6"/>
        <end position="27"/>
    </location>
</feature>
<dbReference type="Gene3D" id="3.30.70.270">
    <property type="match status" value="1"/>
</dbReference>
<dbReference type="InterPro" id="IPR050469">
    <property type="entry name" value="Diguanylate_Cyclase"/>
</dbReference>
<dbReference type="AlphaFoldDB" id="A0A927C7S2"/>
<keyword evidence="1" id="KW-0812">Transmembrane</keyword>
<dbReference type="CDD" id="cd01949">
    <property type="entry name" value="GGDEF"/>
    <property type="match status" value="1"/>
</dbReference>
<evidence type="ECO:0000259" key="2">
    <source>
        <dbReference type="PROSITE" id="PS50887"/>
    </source>
</evidence>
<sequence length="524" mass="58098">MDSLLTMYITLVCVSGVFNVFLSIYAFSKRREIPGAGTFMAYTSALAIYCFGYAFCLASDTIREVKLWTTVEYVGMPFSAALGLMIVLNYLGRKVSGRTAAVMLVIPAITLLMVATNDYHHLFYKSMELREGLPAPLVKIEIGEWYIVHGIYTFSCLLAAVVLLIGRWRQTSRTYRLQLTVMLCGQFIPMVAAFLYLLGIAPGGLDPVPIVMCVTSSLFIWAIVSTKMLTVVPIAKETIFESMGEGVIVLDPAERLIDFNRAAAAMIPSLHLSLIGKTLDEVWTMMTGSPFPAARQPQGMKEEIVWTADNGCRCYEVRSSVVRHRNGEQAGSLLMLIDVTELKRLQRDLEHMAYYDGLTQIYNRTHFIHLARELLKESRTGGHPFSVVLFDIDYFKQINDSFGHETGDRVIVHVVSVCKRILGENTLFGRYGGEEFVIALPFASLDEAAGLAERLRAALEAEPLITADGEVAVTSSFGAAQAAEPGRDTLESLLHAADEALYLSKRGGRNRVSVCNPAVRRRDR</sequence>
<dbReference type="InterPro" id="IPR029787">
    <property type="entry name" value="Nucleotide_cyclase"/>
</dbReference>
<dbReference type="InterPro" id="IPR000160">
    <property type="entry name" value="GGDEF_dom"/>
</dbReference>
<dbReference type="InterPro" id="IPR035965">
    <property type="entry name" value="PAS-like_dom_sf"/>
</dbReference>
<dbReference type="PANTHER" id="PTHR45138">
    <property type="entry name" value="REGULATORY COMPONENTS OF SENSORY TRANSDUCTION SYSTEM"/>
    <property type="match status" value="1"/>
</dbReference>
<dbReference type="FunFam" id="3.30.70.270:FF:000001">
    <property type="entry name" value="Diguanylate cyclase domain protein"/>
    <property type="match status" value="1"/>
</dbReference>
<protein>
    <submittedName>
        <fullName evidence="3">Diguanylate cyclase</fullName>
    </submittedName>
</protein>
<evidence type="ECO:0000313" key="4">
    <source>
        <dbReference type="Proteomes" id="UP000639396"/>
    </source>
</evidence>
<dbReference type="PANTHER" id="PTHR45138:SF9">
    <property type="entry name" value="DIGUANYLATE CYCLASE DGCM-RELATED"/>
    <property type="match status" value="1"/>
</dbReference>
<dbReference type="InterPro" id="IPR000014">
    <property type="entry name" value="PAS"/>
</dbReference>
<dbReference type="EMBL" id="JACXJA010000011">
    <property type="protein sequence ID" value="MBD2862419.1"/>
    <property type="molecule type" value="Genomic_DNA"/>
</dbReference>
<dbReference type="GO" id="GO:0052621">
    <property type="term" value="F:diguanylate cyclase activity"/>
    <property type="evidence" value="ECO:0007669"/>
    <property type="project" value="TreeGrafter"/>
</dbReference>
<dbReference type="PROSITE" id="PS50887">
    <property type="entry name" value="GGDEF"/>
    <property type="match status" value="1"/>
</dbReference>
<dbReference type="RefSeq" id="WP_190927291.1">
    <property type="nucleotide sequence ID" value="NZ_JACXJA010000011.1"/>
</dbReference>
<comment type="caution">
    <text evidence="3">The sequence shown here is derived from an EMBL/GenBank/DDBJ whole genome shotgun (WGS) entry which is preliminary data.</text>
</comment>
<feature type="domain" description="GGDEF" evidence="2">
    <location>
        <begin position="383"/>
        <end position="517"/>
    </location>
</feature>
<feature type="transmembrane region" description="Helical" evidence="1">
    <location>
        <begin position="74"/>
        <end position="92"/>
    </location>
</feature>
<organism evidence="3 4">
    <name type="scientific">Paenibacillus oceani</name>
    <dbReference type="NCBI Taxonomy" id="2772510"/>
    <lineage>
        <taxon>Bacteria</taxon>
        <taxon>Bacillati</taxon>
        <taxon>Bacillota</taxon>
        <taxon>Bacilli</taxon>
        <taxon>Bacillales</taxon>
        <taxon>Paenibacillaceae</taxon>
        <taxon>Paenibacillus</taxon>
    </lineage>
</organism>
<feature type="transmembrane region" description="Helical" evidence="1">
    <location>
        <begin position="177"/>
        <end position="201"/>
    </location>
</feature>
<reference evidence="3" key="1">
    <citation type="submission" date="2020-09" db="EMBL/GenBank/DDBJ databases">
        <title>A novel bacterium of genus Paenibacillus, isolated from South China Sea.</title>
        <authorList>
            <person name="Huang H."/>
            <person name="Mo K."/>
            <person name="Hu Y."/>
        </authorList>
    </citation>
    <scope>NUCLEOTIDE SEQUENCE</scope>
    <source>
        <strain evidence="3">IB182363</strain>
    </source>
</reference>
<dbReference type="Pfam" id="PF08448">
    <property type="entry name" value="PAS_4"/>
    <property type="match status" value="1"/>
</dbReference>
<dbReference type="Pfam" id="PF16927">
    <property type="entry name" value="HisKA_7TM"/>
    <property type="match status" value="1"/>
</dbReference>
<dbReference type="InterPro" id="IPR031621">
    <property type="entry name" value="HisKA_7TM"/>
</dbReference>
<dbReference type="InterPro" id="IPR043128">
    <property type="entry name" value="Rev_trsase/Diguanyl_cyclase"/>
</dbReference>
<dbReference type="InterPro" id="IPR013656">
    <property type="entry name" value="PAS_4"/>
</dbReference>
<keyword evidence="1" id="KW-1133">Transmembrane helix</keyword>
<evidence type="ECO:0000256" key="1">
    <source>
        <dbReference type="SAM" id="Phobius"/>
    </source>
</evidence>
<feature type="transmembrane region" description="Helical" evidence="1">
    <location>
        <begin position="146"/>
        <end position="165"/>
    </location>
</feature>
<dbReference type="Pfam" id="PF00990">
    <property type="entry name" value="GGDEF"/>
    <property type="match status" value="1"/>
</dbReference>
<dbReference type="NCBIfam" id="TIGR00254">
    <property type="entry name" value="GGDEF"/>
    <property type="match status" value="1"/>
</dbReference>
<proteinExistence type="predicted"/>
<dbReference type="NCBIfam" id="TIGR00229">
    <property type="entry name" value="sensory_box"/>
    <property type="match status" value="1"/>
</dbReference>
<evidence type="ECO:0000313" key="3">
    <source>
        <dbReference type="EMBL" id="MBD2862419.1"/>
    </source>
</evidence>
<dbReference type="Proteomes" id="UP000639396">
    <property type="component" value="Unassembled WGS sequence"/>
</dbReference>
<keyword evidence="1" id="KW-0472">Membrane</keyword>
<feature type="transmembrane region" description="Helical" evidence="1">
    <location>
        <begin position="99"/>
        <end position="116"/>
    </location>
</feature>
<dbReference type="Gene3D" id="3.30.450.20">
    <property type="entry name" value="PAS domain"/>
    <property type="match status" value="1"/>
</dbReference>
<accession>A0A927C7S2</accession>
<name>A0A927C7S2_9BACL</name>
<dbReference type="SUPFAM" id="SSF55785">
    <property type="entry name" value="PYP-like sensor domain (PAS domain)"/>
    <property type="match status" value="1"/>
</dbReference>